<dbReference type="Proteomes" id="UP001152622">
    <property type="component" value="Chromosome 8"/>
</dbReference>
<dbReference type="EMBL" id="JAINUF010000008">
    <property type="protein sequence ID" value="KAJ8352018.1"/>
    <property type="molecule type" value="Genomic_DNA"/>
</dbReference>
<organism evidence="1 2">
    <name type="scientific">Synaphobranchus kaupii</name>
    <name type="common">Kaup's arrowtooth eel</name>
    <dbReference type="NCBI Taxonomy" id="118154"/>
    <lineage>
        <taxon>Eukaryota</taxon>
        <taxon>Metazoa</taxon>
        <taxon>Chordata</taxon>
        <taxon>Craniata</taxon>
        <taxon>Vertebrata</taxon>
        <taxon>Euteleostomi</taxon>
        <taxon>Actinopterygii</taxon>
        <taxon>Neopterygii</taxon>
        <taxon>Teleostei</taxon>
        <taxon>Anguilliformes</taxon>
        <taxon>Synaphobranchidae</taxon>
        <taxon>Synaphobranchus</taxon>
    </lineage>
</organism>
<gene>
    <name evidence="1" type="ORF">SKAU_G00234940</name>
</gene>
<dbReference type="AlphaFoldDB" id="A0A9Q1F6I4"/>
<name>A0A9Q1F6I4_SYNKA</name>
<keyword evidence="2" id="KW-1185">Reference proteome</keyword>
<accession>A0A9Q1F6I4</accession>
<protein>
    <submittedName>
        <fullName evidence="1">Uncharacterized protein</fullName>
    </submittedName>
</protein>
<sequence length="105" mass="11344">MQGSGKERGTQAGDVMTDLKVAAVDGGREPVRRAAARSDEVTTLTSRVYSSRPPPAFTSWRKLSDVLLRAFVPSALIRRGHGQFEVDIYAPDTSSGPPDNPQMSL</sequence>
<reference evidence="1" key="1">
    <citation type="journal article" date="2023" name="Science">
        <title>Genome structures resolve the early diversification of teleost fishes.</title>
        <authorList>
            <person name="Parey E."/>
            <person name="Louis A."/>
            <person name="Montfort J."/>
            <person name="Bouchez O."/>
            <person name="Roques C."/>
            <person name="Iampietro C."/>
            <person name="Lluch J."/>
            <person name="Castinel A."/>
            <person name="Donnadieu C."/>
            <person name="Desvignes T."/>
            <person name="Floi Bucao C."/>
            <person name="Jouanno E."/>
            <person name="Wen M."/>
            <person name="Mejri S."/>
            <person name="Dirks R."/>
            <person name="Jansen H."/>
            <person name="Henkel C."/>
            <person name="Chen W.J."/>
            <person name="Zahm M."/>
            <person name="Cabau C."/>
            <person name="Klopp C."/>
            <person name="Thompson A.W."/>
            <person name="Robinson-Rechavi M."/>
            <person name="Braasch I."/>
            <person name="Lecointre G."/>
            <person name="Bobe J."/>
            <person name="Postlethwait J.H."/>
            <person name="Berthelot C."/>
            <person name="Roest Crollius H."/>
            <person name="Guiguen Y."/>
        </authorList>
    </citation>
    <scope>NUCLEOTIDE SEQUENCE</scope>
    <source>
        <strain evidence="1">WJC10195</strain>
    </source>
</reference>
<evidence type="ECO:0000313" key="2">
    <source>
        <dbReference type="Proteomes" id="UP001152622"/>
    </source>
</evidence>
<evidence type="ECO:0000313" key="1">
    <source>
        <dbReference type="EMBL" id="KAJ8352018.1"/>
    </source>
</evidence>
<proteinExistence type="predicted"/>
<comment type="caution">
    <text evidence="1">The sequence shown here is derived from an EMBL/GenBank/DDBJ whole genome shotgun (WGS) entry which is preliminary data.</text>
</comment>